<evidence type="ECO:0000256" key="6">
    <source>
        <dbReference type="ARBA" id="ARBA00023015"/>
    </source>
</evidence>
<keyword evidence="6" id="KW-0805">Transcription regulation</keyword>
<evidence type="ECO:0000256" key="10">
    <source>
        <dbReference type="RuleBase" id="RU261113"/>
    </source>
</evidence>
<dbReference type="EMBL" id="CM035418">
    <property type="protein sequence ID" value="KAH7420447.1"/>
    <property type="molecule type" value="Genomic_DNA"/>
</dbReference>
<keyword evidence="8" id="KW-0804">Transcription</keyword>
<evidence type="ECO:0000256" key="9">
    <source>
        <dbReference type="ARBA" id="ARBA00023242"/>
    </source>
</evidence>
<dbReference type="PANTHER" id="PTHR47674:SF3">
    <property type="entry name" value="SAGA-ASSOCIATED FACTOR 11"/>
    <property type="match status" value="1"/>
</dbReference>
<evidence type="ECO:0000313" key="11">
    <source>
        <dbReference type="EMBL" id="KAH7420446.1"/>
    </source>
</evidence>
<keyword evidence="12" id="KW-1185">Reference proteome</keyword>
<comment type="subcellular location">
    <subcellularLocation>
        <location evidence="1 10">Nucleus</location>
    </subcellularLocation>
</comment>
<keyword evidence="2" id="KW-0479">Metal-binding</keyword>
<dbReference type="Gene3D" id="3.30.160.60">
    <property type="entry name" value="Classic Zinc Finger"/>
    <property type="match status" value="1"/>
</dbReference>
<comment type="caution">
    <text evidence="11">The sequence shown here is derived from an EMBL/GenBank/DDBJ whole genome shotgun (WGS) entry which is preliminary data.</text>
</comment>
<evidence type="ECO:0000256" key="3">
    <source>
        <dbReference type="ARBA" id="ARBA00022771"/>
    </source>
</evidence>
<dbReference type="GO" id="GO:0071819">
    <property type="term" value="C:DUBm complex"/>
    <property type="evidence" value="ECO:0007669"/>
    <property type="project" value="TreeGrafter"/>
</dbReference>
<evidence type="ECO:0000256" key="1">
    <source>
        <dbReference type="ARBA" id="ARBA00004123"/>
    </source>
</evidence>
<keyword evidence="3" id="KW-0863">Zinc-finger</keyword>
<name>A0A8T2TF39_CERRI</name>
<evidence type="ECO:0000256" key="2">
    <source>
        <dbReference type="ARBA" id="ARBA00022723"/>
    </source>
</evidence>
<evidence type="ECO:0000256" key="5">
    <source>
        <dbReference type="ARBA" id="ARBA00022853"/>
    </source>
</evidence>
<evidence type="ECO:0000256" key="8">
    <source>
        <dbReference type="ARBA" id="ARBA00023163"/>
    </source>
</evidence>
<dbReference type="Pfam" id="PF08209">
    <property type="entry name" value="Sgf11"/>
    <property type="match status" value="1"/>
</dbReference>
<dbReference type="PANTHER" id="PTHR47674">
    <property type="entry name" value="SAGA-ASSOCIATED FACTOR 11"/>
    <property type="match status" value="1"/>
</dbReference>
<evidence type="ECO:0000256" key="7">
    <source>
        <dbReference type="ARBA" id="ARBA00023159"/>
    </source>
</evidence>
<accession>A0A8T2TF39</accession>
<reference evidence="11" key="1">
    <citation type="submission" date="2021-08" db="EMBL/GenBank/DDBJ databases">
        <title>WGS assembly of Ceratopteris richardii.</title>
        <authorList>
            <person name="Marchant D.B."/>
            <person name="Chen G."/>
            <person name="Jenkins J."/>
            <person name="Shu S."/>
            <person name="Leebens-Mack J."/>
            <person name="Grimwood J."/>
            <person name="Schmutz J."/>
            <person name="Soltis P."/>
            <person name="Soltis D."/>
            <person name="Chen Z.-H."/>
        </authorList>
    </citation>
    <scope>NUCLEOTIDE SEQUENCE</scope>
    <source>
        <strain evidence="11">Whitten #5841</strain>
        <tissue evidence="11">Leaf</tissue>
    </source>
</reference>
<gene>
    <name evidence="11" type="ORF">KP509_13G008100</name>
</gene>
<organism evidence="11 12">
    <name type="scientific">Ceratopteris richardii</name>
    <name type="common">Triangle waterfern</name>
    <dbReference type="NCBI Taxonomy" id="49495"/>
    <lineage>
        <taxon>Eukaryota</taxon>
        <taxon>Viridiplantae</taxon>
        <taxon>Streptophyta</taxon>
        <taxon>Embryophyta</taxon>
        <taxon>Tracheophyta</taxon>
        <taxon>Polypodiopsida</taxon>
        <taxon>Polypodiidae</taxon>
        <taxon>Polypodiales</taxon>
        <taxon>Pteridineae</taxon>
        <taxon>Pteridaceae</taxon>
        <taxon>Parkerioideae</taxon>
        <taxon>Ceratopteris</taxon>
    </lineage>
</organism>
<evidence type="ECO:0000256" key="4">
    <source>
        <dbReference type="ARBA" id="ARBA00022833"/>
    </source>
</evidence>
<dbReference type="GO" id="GO:0006325">
    <property type="term" value="P:chromatin organization"/>
    <property type="evidence" value="ECO:0007669"/>
    <property type="project" value="UniProtKB-KW"/>
</dbReference>
<dbReference type="FunFam" id="3.30.160.60:FF:000118">
    <property type="entry name" value="Ataxin-7-like protein 3"/>
    <property type="match status" value="1"/>
</dbReference>
<protein>
    <recommendedName>
        <fullName evidence="10">SAGA-associated factor 11</fullName>
    </recommendedName>
</protein>
<dbReference type="GO" id="GO:0008270">
    <property type="term" value="F:zinc ion binding"/>
    <property type="evidence" value="ECO:0007669"/>
    <property type="project" value="UniProtKB-KW"/>
</dbReference>
<dbReference type="GO" id="GO:0070461">
    <property type="term" value="C:SAGA-type complex"/>
    <property type="evidence" value="ECO:0007669"/>
    <property type="project" value="UniProtKB-ARBA"/>
</dbReference>
<comment type="similarity">
    <text evidence="10">Belongs to the SGF11 family.</text>
</comment>
<keyword evidence="9" id="KW-0539">Nucleus</keyword>
<evidence type="ECO:0000313" key="12">
    <source>
        <dbReference type="Proteomes" id="UP000825935"/>
    </source>
</evidence>
<dbReference type="AlphaFoldDB" id="A0A8T2TF39"/>
<dbReference type="OrthoDB" id="21557at2759"/>
<dbReference type="EMBL" id="CM035418">
    <property type="protein sequence ID" value="KAH7420446.1"/>
    <property type="molecule type" value="Genomic_DNA"/>
</dbReference>
<keyword evidence="4" id="KW-0862">Zinc</keyword>
<keyword evidence="5" id="KW-0156">Chromatin regulator</keyword>
<keyword evidence="7 10" id="KW-0010">Activator</keyword>
<dbReference type="InterPro" id="IPR013246">
    <property type="entry name" value="SAGA_su_Sgf11"/>
</dbReference>
<dbReference type="Proteomes" id="UP000825935">
    <property type="component" value="Chromosome 13"/>
</dbReference>
<proteinExistence type="inferred from homology"/>
<sequence length="210" mass="23455">MEDQLLAEVFCVHDIDAVIVDMTVGSNILSINNYGQQAESIFLDLLDSTIIDVASEAHRAARLGFDPRLSIDEEGEYNLAMQARVSVGDFGANISKKSQHGMVDMFGQTHPAVASEIFECMSCNRKIMAGRFAPHLERCMGKGRRARSTTVDNKKADKGDIKMFQESFENITDKRLKLEVPSMANAHENVLTTKVEMKNRDRSVESVHKM</sequence>